<dbReference type="Proteomes" id="UP001295794">
    <property type="component" value="Unassembled WGS sequence"/>
</dbReference>
<dbReference type="EMBL" id="CAVNYO010000169">
    <property type="protein sequence ID" value="CAK5270688.1"/>
    <property type="molecule type" value="Genomic_DNA"/>
</dbReference>
<gene>
    <name evidence="1" type="ORF">MYCIT1_LOCUS15304</name>
</gene>
<proteinExistence type="predicted"/>
<organism evidence="1 2">
    <name type="scientific">Mycena citricolor</name>
    <dbReference type="NCBI Taxonomy" id="2018698"/>
    <lineage>
        <taxon>Eukaryota</taxon>
        <taxon>Fungi</taxon>
        <taxon>Dikarya</taxon>
        <taxon>Basidiomycota</taxon>
        <taxon>Agaricomycotina</taxon>
        <taxon>Agaricomycetes</taxon>
        <taxon>Agaricomycetidae</taxon>
        <taxon>Agaricales</taxon>
        <taxon>Marasmiineae</taxon>
        <taxon>Mycenaceae</taxon>
        <taxon>Mycena</taxon>
    </lineage>
</organism>
<keyword evidence="2" id="KW-1185">Reference proteome</keyword>
<feature type="non-terminal residue" evidence="1">
    <location>
        <position position="1"/>
    </location>
</feature>
<dbReference type="AlphaFoldDB" id="A0AAD2H721"/>
<name>A0AAD2H721_9AGAR</name>
<accession>A0AAD2H721</accession>
<protein>
    <submittedName>
        <fullName evidence="1">Uncharacterized protein</fullName>
    </submittedName>
</protein>
<evidence type="ECO:0000313" key="2">
    <source>
        <dbReference type="Proteomes" id="UP001295794"/>
    </source>
</evidence>
<reference evidence="1" key="1">
    <citation type="submission" date="2023-11" db="EMBL/GenBank/DDBJ databases">
        <authorList>
            <person name="De Vega J J."/>
            <person name="De Vega J J."/>
        </authorList>
    </citation>
    <scope>NUCLEOTIDE SEQUENCE</scope>
</reference>
<comment type="caution">
    <text evidence="1">The sequence shown here is derived from an EMBL/GenBank/DDBJ whole genome shotgun (WGS) entry which is preliminary data.</text>
</comment>
<evidence type="ECO:0000313" key="1">
    <source>
        <dbReference type="EMBL" id="CAK5270688.1"/>
    </source>
</evidence>
<sequence length="89" mass="10139">MDLYCGITVPEHASSSHLGLLRTTLFDQRIANDLQNRLFRYEFSPLNEVIGSLIPGALLFERKRDGGQCKRYIVPPRSIQHWFVGALPP</sequence>